<dbReference type="PANTHER" id="PTHR21646">
    <property type="entry name" value="UBIQUITIN CARBOXYL-TERMINAL HYDROLASE"/>
    <property type="match status" value="1"/>
</dbReference>
<dbReference type="PROSITE" id="PS00973">
    <property type="entry name" value="USP_2"/>
    <property type="match status" value="1"/>
</dbReference>
<evidence type="ECO:0000259" key="1">
    <source>
        <dbReference type="PROSITE" id="PS50235"/>
    </source>
</evidence>
<reference evidence="2" key="1">
    <citation type="journal article" date="2020" name="Nature">
        <title>Giant virus diversity and host interactions through global metagenomics.</title>
        <authorList>
            <person name="Schulz F."/>
            <person name="Roux S."/>
            <person name="Paez-Espino D."/>
            <person name="Jungbluth S."/>
            <person name="Walsh D.A."/>
            <person name="Denef V.J."/>
            <person name="McMahon K.D."/>
            <person name="Konstantinidis K.T."/>
            <person name="Eloe-Fadrosh E.A."/>
            <person name="Kyrpides N.C."/>
            <person name="Woyke T."/>
        </authorList>
    </citation>
    <scope>NUCLEOTIDE SEQUENCE</scope>
    <source>
        <strain evidence="2">GVMAG-M-3300027769-26</strain>
    </source>
</reference>
<protein>
    <recommendedName>
        <fullName evidence="1">USP domain-containing protein</fullName>
    </recommendedName>
</protein>
<feature type="domain" description="USP" evidence="1">
    <location>
        <begin position="2"/>
        <end position="343"/>
    </location>
</feature>
<dbReference type="InterPro" id="IPR028889">
    <property type="entry name" value="USP"/>
</dbReference>
<name>A0A6C0L9N4_9ZZZZ</name>
<sequence length="344" mass="39811">MQGLANLGFTCAINSLIQIICRNDLMRDTIINYEIDESSLLTNLKEVLVLMHINNKSIVPKKLVAKLYSIFGNIFNYGEQIDITELWIFINQQIISEINKDERYYNLILDFDNLKLNSKNIINGVAYDTEPDYKNALVSSHFLSDKFAHDYIQHNENKISKWQQITQGFILNITTCRNCNNSLFNFEPFYALYLNIPENSQNINIVSMISQLFIDDNYNGDWICDKCNCKTDYIKSTKIWRLPDILFVIINRFINPNVKNDTPVDINPKLCFDKGTVLFDLENDKNYKLASMALHSGNTYGGHYTAICETDGSFLIYDDTNISRIDNFLEKNKNAYMLSYSLVS</sequence>
<dbReference type="InterPro" id="IPR018200">
    <property type="entry name" value="USP_CS"/>
</dbReference>
<dbReference type="GO" id="GO:0016579">
    <property type="term" value="P:protein deubiquitination"/>
    <property type="evidence" value="ECO:0007669"/>
    <property type="project" value="InterPro"/>
</dbReference>
<dbReference type="AlphaFoldDB" id="A0A6C0L9N4"/>
<proteinExistence type="predicted"/>
<dbReference type="Gene3D" id="3.90.70.10">
    <property type="entry name" value="Cysteine proteinases"/>
    <property type="match status" value="1"/>
</dbReference>
<dbReference type="Pfam" id="PF00443">
    <property type="entry name" value="UCH"/>
    <property type="match status" value="1"/>
</dbReference>
<dbReference type="GO" id="GO:0004843">
    <property type="term" value="F:cysteine-type deubiquitinase activity"/>
    <property type="evidence" value="ECO:0007669"/>
    <property type="project" value="InterPro"/>
</dbReference>
<dbReference type="InterPro" id="IPR038765">
    <property type="entry name" value="Papain-like_cys_pep_sf"/>
</dbReference>
<dbReference type="PROSITE" id="PS50235">
    <property type="entry name" value="USP_3"/>
    <property type="match status" value="1"/>
</dbReference>
<accession>A0A6C0L9N4</accession>
<dbReference type="InterPro" id="IPR001394">
    <property type="entry name" value="Peptidase_C19_UCH"/>
</dbReference>
<dbReference type="SUPFAM" id="SSF54001">
    <property type="entry name" value="Cysteine proteinases"/>
    <property type="match status" value="1"/>
</dbReference>
<dbReference type="PANTHER" id="PTHR21646:SF46">
    <property type="entry name" value="UBIQUITIN CARBOXYL-TERMINAL HYDROLASE"/>
    <property type="match status" value="1"/>
</dbReference>
<organism evidence="2">
    <name type="scientific">viral metagenome</name>
    <dbReference type="NCBI Taxonomy" id="1070528"/>
    <lineage>
        <taxon>unclassified sequences</taxon>
        <taxon>metagenomes</taxon>
        <taxon>organismal metagenomes</taxon>
    </lineage>
</organism>
<evidence type="ECO:0000313" key="2">
    <source>
        <dbReference type="EMBL" id="QHU27689.1"/>
    </source>
</evidence>
<dbReference type="InterPro" id="IPR050185">
    <property type="entry name" value="Ub_carboxyl-term_hydrolase"/>
</dbReference>
<dbReference type="EMBL" id="MN740460">
    <property type="protein sequence ID" value="QHU27689.1"/>
    <property type="molecule type" value="Genomic_DNA"/>
</dbReference>